<keyword evidence="6" id="KW-1185">Reference proteome</keyword>
<dbReference type="GO" id="GO:0003755">
    <property type="term" value="F:peptidyl-prolyl cis-trans isomerase activity"/>
    <property type="evidence" value="ECO:0007669"/>
    <property type="project" value="UniProtKB-KW"/>
</dbReference>
<accession>V4PUC2</accession>
<dbReference type="STRING" id="1121022.GCA_000376105_03008"/>
<reference evidence="5 6" key="1">
    <citation type="journal article" date="2014" name="Nature">
        <title>Sequential evolution of bacterial morphology by co-option of a developmental regulator.</title>
        <authorList>
            <person name="Jiang C."/>
            <person name="Brown P.J."/>
            <person name="Ducret A."/>
            <person name="Brun Y.V."/>
        </authorList>
    </citation>
    <scope>NUCLEOTIDE SEQUENCE [LARGE SCALE GENOMIC DNA]</scope>
    <source>
        <strain evidence="5 6">DSM 16100</strain>
    </source>
</reference>
<name>V4PUC2_9CAUL</name>
<sequence length="179" mass="19500">MIPVRIETPYGNIDLDLDDVHAPITTANFLNLIDNNTLEGADFYRIVISSQTYGELPTIDVIQGGIGWTRCKDVPPIAHEPTTLTGLRHIDGTISMGRTAEFGASSEFFICIGEQRKLDAGVIEGPGAAGFSAFGQVTSGMDVVKTIQQLPTLHESPTGEERFNDQFLIEAVPLKVRRL</sequence>
<keyword evidence="2" id="KW-0697">Rotamase</keyword>
<organism evidence="5 6">
    <name type="scientific">Asticcacaulis benevestitus DSM 16100 = ATCC BAA-896</name>
    <dbReference type="NCBI Taxonomy" id="1121022"/>
    <lineage>
        <taxon>Bacteria</taxon>
        <taxon>Pseudomonadati</taxon>
        <taxon>Pseudomonadota</taxon>
        <taxon>Alphaproteobacteria</taxon>
        <taxon>Caulobacterales</taxon>
        <taxon>Caulobacteraceae</taxon>
        <taxon>Asticcacaulis</taxon>
    </lineage>
</organism>
<dbReference type="Pfam" id="PF00160">
    <property type="entry name" value="Pro_isomerase"/>
    <property type="match status" value="1"/>
</dbReference>
<dbReference type="RefSeq" id="WP_018082675.1">
    <property type="nucleotide sequence ID" value="NZ_AQWM01000017.1"/>
</dbReference>
<dbReference type="Gene3D" id="2.40.100.10">
    <property type="entry name" value="Cyclophilin-like"/>
    <property type="match status" value="1"/>
</dbReference>
<evidence type="ECO:0000313" key="5">
    <source>
        <dbReference type="EMBL" id="ESQ90984.1"/>
    </source>
</evidence>
<proteinExistence type="predicted"/>
<evidence type="ECO:0000259" key="4">
    <source>
        <dbReference type="PROSITE" id="PS50072"/>
    </source>
</evidence>
<dbReference type="OrthoDB" id="9807797at2"/>
<dbReference type="SUPFAM" id="SSF50891">
    <property type="entry name" value="Cyclophilin-like"/>
    <property type="match status" value="1"/>
</dbReference>
<evidence type="ECO:0000313" key="6">
    <source>
        <dbReference type="Proteomes" id="UP000017837"/>
    </source>
</evidence>
<dbReference type="PANTHER" id="PTHR43246">
    <property type="entry name" value="PEPTIDYL-PROLYL CIS-TRANS ISOMERASE CYP38, CHLOROPLASTIC"/>
    <property type="match status" value="1"/>
</dbReference>
<dbReference type="AlphaFoldDB" id="V4PUC2"/>
<evidence type="ECO:0000256" key="1">
    <source>
        <dbReference type="ARBA" id="ARBA00013194"/>
    </source>
</evidence>
<evidence type="ECO:0000256" key="3">
    <source>
        <dbReference type="ARBA" id="ARBA00023235"/>
    </source>
</evidence>
<dbReference type="InterPro" id="IPR002130">
    <property type="entry name" value="Cyclophilin-type_PPIase_dom"/>
</dbReference>
<evidence type="ECO:0000256" key="2">
    <source>
        <dbReference type="ARBA" id="ARBA00023110"/>
    </source>
</evidence>
<dbReference type="PATRIC" id="fig|1121022.4.peg.2239"/>
<gene>
    <name evidence="5" type="ORF">ABENE_11070</name>
</gene>
<feature type="domain" description="PPIase cyclophilin-type" evidence="4">
    <location>
        <begin position="7"/>
        <end position="174"/>
    </location>
</feature>
<dbReference type="PROSITE" id="PS50072">
    <property type="entry name" value="CSA_PPIASE_2"/>
    <property type="match status" value="1"/>
</dbReference>
<comment type="caution">
    <text evidence="5">The sequence shown here is derived from an EMBL/GenBank/DDBJ whole genome shotgun (WGS) entry which is preliminary data.</text>
</comment>
<dbReference type="InterPro" id="IPR044665">
    <property type="entry name" value="E_coli_cyclophilin_A-like"/>
</dbReference>
<dbReference type="eggNOG" id="COG0652">
    <property type="taxonomic scope" value="Bacteria"/>
</dbReference>
<keyword evidence="3" id="KW-0413">Isomerase</keyword>
<dbReference type="Proteomes" id="UP000017837">
    <property type="component" value="Unassembled WGS sequence"/>
</dbReference>
<dbReference type="InterPro" id="IPR029000">
    <property type="entry name" value="Cyclophilin-like_dom_sf"/>
</dbReference>
<protein>
    <recommendedName>
        <fullName evidence="1">peptidylprolyl isomerase</fullName>
        <ecNumber evidence="1">5.2.1.8</ecNumber>
    </recommendedName>
</protein>
<dbReference type="EC" id="5.2.1.8" evidence="1"/>
<dbReference type="EMBL" id="AWGB01000020">
    <property type="protein sequence ID" value="ESQ90984.1"/>
    <property type="molecule type" value="Genomic_DNA"/>
</dbReference>